<reference evidence="1" key="1">
    <citation type="submission" date="2024-06" db="EMBL/GenBank/DDBJ databases">
        <title>North American crayfish harbour diverse members of the Nudiviridae.</title>
        <authorList>
            <person name="Stratton C."/>
            <person name="Bojko J."/>
        </authorList>
    </citation>
    <scope>NUCLEOTIDE SEQUENCE</scope>
    <source>
        <strain evidence="1">142H</strain>
    </source>
</reference>
<proteinExistence type="predicted"/>
<name>A0AAU8GE84_9VIRU</name>
<dbReference type="EMBL" id="PP955094">
    <property type="protein sequence ID" value="XCH39310.1"/>
    <property type="molecule type" value="Genomic_DNA"/>
</dbReference>
<organism evidence="1">
    <name type="scientific">Faxonius propinquus nudivirus</name>
    <dbReference type="NCBI Taxonomy" id="3139431"/>
    <lineage>
        <taxon>Viruses</taxon>
        <taxon>Viruses incertae sedis</taxon>
        <taxon>Naldaviricetes</taxon>
        <taxon>Lefavirales</taxon>
        <taxon>Nudiviridae</taxon>
    </lineage>
</organism>
<accession>A0AAU8GE84</accession>
<evidence type="ECO:0000313" key="1">
    <source>
        <dbReference type="EMBL" id="XCH39310.1"/>
    </source>
</evidence>
<protein>
    <submittedName>
        <fullName evidence="1">Uncharacterized protein</fullName>
    </submittedName>
</protein>
<sequence length="454" mass="53337">MESSIEQIVHPKIIISLNDNSDDDISDILDISHVQDPKLFNDSEKNMEVHKIQALCSSHLPKKEIDIFCKKAHNAINITEEDDLYLTNFLNYLTKIQISENNDVVLIPVLKTSLNASNLIWIKVPRICNYKILNFLRKIKVTEWINTDITYDLISWFETYKSEINKTITIENLFDYDIQQISYMMEINKIGTWKNYMNQEFISKSLLVNICDFFYIVGYSYFKNDEKLIGLCGLTIFYCNHSTNNNIQILQIASIKLTPNYNNNAYDSIERILMLDNSAPIFIYTKENSQTEAFFTTNAYAFSKIFYCERHRIKNLIGFFKMKKNITQEIKHFCIDKQIHRTICSHCNTLSMLLSLSGAEYYLGYLLQYPRIINIPITKWNTDIGDPNPEYRICMHVCFISYGKHAYSKYTNNCACMKTKPNLELNNYYKKYLEDNICLENDILYKNDENMDIS</sequence>
<gene>
    <name evidence="1" type="ORF">FpNV_065</name>
</gene>